<evidence type="ECO:0000256" key="6">
    <source>
        <dbReference type="ARBA" id="ARBA00022833"/>
    </source>
</evidence>
<organism evidence="12 13">
    <name type="scientific">Grimontia celer</name>
    <dbReference type="NCBI Taxonomy" id="1796497"/>
    <lineage>
        <taxon>Bacteria</taxon>
        <taxon>Pseudomonadati</taxon>
        <taxon>Pseudomonadota</taxon>
        <taxon>Gammaproteobacteria</taxon>
        <taxon>Vibrionales</taxon>
        <taxon>Vibrionaceae</taxon>
        <taxon>Grimontia</taxon>
    </lineage>
</organism>
<feature type="domain" description="Peptidase M16 C-terminal" evidence="11">
    <location>
        <begin position="204"/>
        <end position="378"/>
    </location>
</feature>
<comment type="cofactor">
    <cofactor evidence="1">
        <name>Zn(2+)</name>
        <dbReference type="ChEBI" id="CHEBI:29105"/>
    </cofactor>
</comment>
<feature type="region of interest" description="Disordered" evidence="9">
    <location>
        <begin position="843"/>
        <end position="862"/>
    </location>
</feature>
<dbReference type="Pfam" id="PF05193">
    <property type="entry name" value="Peptidase_M16_C"/>
    <property type="match status" value="2"/>
</dbReference>
<reference evidence="13" key="1">
    <citation type="submission" date="2016-02" db="EMBL/GenBank/DDBJ databases">
        <authorList>
            <person name="Rodrigo-Torres Lidia"/>
            <person name="Arahal R.David."/>
        </authorList>
    </citation>
    <scope>NUCLEOTIDE SEQUENCE [LARGE SCALE GENOMIC DNA]</scope>
    <source>
        <strain evidence="13">CECT 9029</strain>
    </source>
</reference>
<feature type="domain" description="Peptidase M16 C-terminal" evidence="11">
    <location>
        <begin position="680"/>
        <end position="856"/>
    </location>
</feature>
<dbReference type="InterPro" id="IPR050626">
    <property type="entry name" value="Peptidase_M16"/>
</dbReference>
<feature type="compositionally biased region" description="Polar residues" evidence="9">
    <location>
        <begin position="848"/>
        <end position="862"/>
    </location>
</feature>
<keyword evidence="4" id="KW-0479">Metal-binding</keyword>
<dbReference type="SUPFAM" id="SSF63411">
    <property type="entry name" value="LuxS/MPP-like metallohydrolase"/>
    <property type="match status" value="3"/>
</dbReference>
<evidence type="ECO:0000256" key="7">
    <source>
        <dbReference type="ARBA" id="ARBA00023049"/>
    </source>
</evidence>
<evidence type="ECO:0000313" key="13">
    <source>
        <dbReference type="Proteomes" id="UP000071641"/>
    </source>
</evidence>
<evidence type="ECO:0000256" key="1">
    <source>
        <dbReference type="ARBA" id="ARBA00001947"/>
    </source>
</evidence>
<dbReference type="InterPro" id="IPR011765">
    <property type="entry name" value="Pept_M16_N"/>
</dbReference>
<dbReference type="InterPro" id="IPR007863">
    <property type="entry name" value="Peptidase_M16_C"/>
</dbReference>
<keyword evidence="5" id="KW-0378">Hydrolase</keyword>
<evidence type="ECO:0000256" key="4">
    <source>
        <dbReference type="ARBA" id="ARBA00022723"/>
    </source>
</evidence>
<sequence length="926" mass="103286">MRTIRLFVYFFLGVVLTGCQSTLIDQPFTADESWQSATLENGLVVHIKEVPGEAVSTRFMVRTGSRDEADDQKGYAHFLEHMAFNGSEAFPKNEVVSLFGDEGVAFGQHLNAFTSYTHTVYQVDLPSNEKLSDTLAWYREIATSLTLESEEITKEQGVVLGEFRFSFQGHSDASSADFEIYRLIAEQLYNVDEDVLGNEDSIRNISENRLRDFYQTHYTPSRSEIFIAGDVDAASTIQEISALFATWTATDQHAPIHKASPLSRGENSIVRVNDVSFPSTTLLFDLGANPMETAADFENFAAASILSNAISTRLNDRARDLNAPVQSTHAQLIQWFERMVLSIQVSYETPKQQEAMLFLGEELATLRDHGLSTLEVEAQTSDFLKLESTFADNYTARDYAEDHVFFRMIGRQTLSPETYKSLSTVFVNRADKAWFNKELKSLLTTNDVQSLVALEHHIYPTEQVKQQQLALVADMQKAFNQTGNVLVLPDVVSDFPQPDKTGEIVAIQDLDANTTQWQLSNGVTVYLRHMPNSGDDVHVYAGSKGGLAALPPSLRPAGLLMPGAYSESGLGGLSFNDYNRLMVKENAYIEPMVWEHLHGFYGSSTRASLPLVLASMFQGFQHATLDEEMFERHKAQFIKNNRQYLESVDGKALMAVSNEIYDENSVRHTLTPEDYEKVGANDVVKAYDNLMKTNRGIVYVIAGDIPIDEFKPLARTYLAGMTFKDLPSEGLYDVKLEPKKDEFTIAFGPAGNNVELFTMFARDAEVKTTKDYFLADIAGRILTARLTEQVRETGSLDYSPYSFVMWPEGADTQQLLIVMSSSVIKRKEARVALDEIADSIGHGATPEEFSSTSKQLSHALQDGLSQPQEQARMIFNYVLADADPLAVVDPDSVIDALTQEDINQYLKAFTSKSAIRIDVTNLPSAP</sequence>
<dbReference type="OrthoDB" id="9811314at2"/>
<dbReference type="GO" id="GO:0006508">
    <property type="term" value="P:proteolysis"/>
    <property type="evidence" value="ECO:0007669"/>
    <property type="project" value="UniProtKB-KW"/>
</dbReference>
<dbReference type="RefSeq" id="WP_062662170.1">
    <property type="nucleotide sequence ID" value="NZ_FIZX01000001.1"/>
</dbReference>
<proteinExistence type="inferred from homology"/>
<dbReference type="PANTHER" id="PTHR43690">
    <property type="entry name" value="NARDILYSIN"/>
    <property type="match status" value="1"/>
</dbReference>
<dbReference type="Gene3D" id="3.30.830.10">
    <property type="entry name" value="Metalloenzyme, LuxS/M16 peptidase-like"/>
    <property type="match status" value="4"/>
</dbReference>
<dbReference type="AlphaFoldDB" id="A0A128EXZ7"/>
<evidence type="ECO:0000259" key="10">
    <source>
        <dbReference type="Pfam" id="PF00675"/>
    </source>
</evidence>
<accession>A0A128EXZ7</accession>
<evidence type="ECO:0000256" key="3">
    <source>
        <dbReference type="ARBA" id="ARBA00022670"/>
    </source>
</evidence>
<evidence type="ECO:0000259" key="11">
    <source>
        <dbReference type="Pfam" id="PF05193"/>
    </source>
</evidence>
<feature type="domain" description="Peptidase M16 N-terminal" evidence="10">
    <location>
        <begin position="44"/>
        <end position="162"/>
    </location>
</feature>
<protein>
    <submittedName>
        <fullName evidence="12">Insulinase (Peptidase family M16)</fullName>
    </submittedName>
</protein>
<dbReference type="InterPro" id="IPR001431">
    <property type="entry name" value="Pept_M16_Zn_BS"/>
</dbReference>
<keyword evidence="13" id="KW-1185">Reference proteome</keyword>
<dbReference type="GO" id="GO:0004222">
    <property type="term" value="F:metalloendopeptidase activity"/>
    <property type="evidence" value="ECO:0007669"/>
    <property type="project" value="InterPro"/>
</dbReference>
<dbReference type="PANTHER" id="PTHR43690:SF17">
    <property type="entry name" value="PROTEIN YHJJ"/>
    <property type="match status" value="1"/>
</dbReference>
<evidence type="ECO:0000256" key="9">
    <source>
        <dbReference type="SAM" id="MobiDB-lite"/>
    </source>
</evidence>
<keyword evidence="3" id="KW-0645">Protease</keyword>
<dbReference type="STRING" id="1796497.GCE9029_01466"/>
<dbReference type="InterPro" id="IPR011249">
    <property type="entry name" value="Metalloenz_LuxS/M16"/>
</dbReference>
<name>A0A128EXZ7_9GAMM</name>
<dbReference type="PROSITE" id="PS51257">
    <property type="entry name" value="PROKAR_LIPOPROTEIN"/>
    <property type="match status" value="1"/>
</dbReference>
<dbReference type="Pfam" id="PF00675">
    <property type="entry name" value="Peptidase_M16"/>
    <property type="match status" value="1"/>
</dbReference>
<dbReference type="GO" id="GO:0046872">
    <property type="term" value="F:metal ion binding"/>
    <property type="evidence" value="ECO:0007669"/>
    <property type="project" value="UniProtKB-KW"/>
</dbReference>
<keyword evidence="6" id="KW-0862">Zinc</keyword>
<dbReference type="PROSITE" id="PS00143">
    <property type="entry name" value="INSULINASE"/>
    <property type="match status" value="1"/>
</dbReference>
<evidence type="ECO:0000256" key="5">
    <source>
        <dbReference type="ARBA" id="ARBA00022801"/>
    </source>
</evidence>
<evidence type="ECO:0000256" key="8">
    <source>
        <dbReference type="RuleBase" id="RU004447"/>
    </source>
</evidence>
<evidence type="ECO:0000256" key="2">
    <source>
        <dbReference type="ARBA" id="ARBA00007261"/>
    </source>
</evidence>
<evidence type="ECO:0000313" key="12">
    <source>
        <dbReference type="EMBL" id="CZF79449.1"/>
    </source>
</evidence>
<keyword evidence="7" id="KW-0482">Metalloprotease</keyword>
<gene>
    <name evidence="12" type="ORF">GCE9029_01466</name>
</gene>
<dbReference type="Proteomes" id="UP000071641">
    <property type="component" value="Unassembled WGS sequence"/>
</dbReference>
<dbReference type="EMBL" id="FIZX01000001">
    <property type="protein sequence ID" value="CZF79449.1"/>
    <property type="molecule type" value="Genomic_DNA"/>
</dbReference>
<comment type="similarity">
    <text evidence="2 8">Belongs to the peptidase M16 family.</text>
</comment>